<sequence>MQKVIADITQTFHLGEKQAAQNGNLLVVLGQGDNNFVIQLYGCAVVLFFLVLTASVLMITSSLNSNVARRTEFVGMLRCVGVVLSVELQWVF</sequence>
<accession>A0AC61QVS3</accession>
<dbReference type="EMBL" id="SRZB01000055">
    <property type="protein sequence ID" value="TGX96595.1"/>
    <property type="molecule type" value="Genomic_DNA"/>
</dbReference>
<evidence type="ECO:0000313" key="2">
    <source>
        <dbReference type="Proteomes" id="UP000307720"/>
    </source>
</evidence>
<organism evidence="1 2">
    <name type="scientific">Hominisplanchenecus murintestinalis</name>
    <dbReference type="NCBI Taxonomy" id="2941517"/>
    <lineage>
        <taxon>Bacteria</taxon>
        <taxon>Bacillati</taxon>
        <taxon>Bacillota</taxon>
        <taxon>Clostridia</taxon>
        <taxon>Lachnospirales</taxon>
        <taxon>Lachnospiraceae</taxon>
        <taxon>Hominisplanchenecus</taxon>
    </lineage>
</organism>
<gene>
    <name evidence="1" type="ORF">E5357_15625</name>
</gene>
<keyword evidence="2" id="KW-1185">Reference proteome</keyword>
<dbReference type="Proteomes" id="UP000307720">
    <property type="component" value="Unassembled WGS sequence"/>
</dbReference>
<protein>
    <submittedName>
        <fullName evidence="1">Uncharacterized protein</fullName>
    </submittedName>
</protein>
<evidence type="ECO:0000313" key="1">
    <source>
        <dbReference type="EMBL" id="TGX96595.1"/>
    </source>
</evidence>
<comment type="caution">
    <text evidence="1">The sequence shown here is derived from an EMBL/GenBank/DDBJ whole genome shotgun (WGS) entry which is preliminary data.</text>
</comment>
<reference evidence="1" key="1">
    <citation type="submission" date="2019-04" db="EMBL/GenBank/DDBJ databases">
        <title>Microbes associate with the intestines of laboratory mice.</title>
        <authorList>
            <person name="Navarre W."/>
            <person name="Wong E."/>
            <person name="Huang K."/>
            <person name="Tropini C."/>
            <person name="Ng K."/>
            <person name="Yu B."/>
        </authorList>
    </citation>
    <scope>NUCLEOTIDE SEQUENCE</scope>
    <source>
        <strain evidence="1">NM72_1-8</strain>
    </source>
</reference>
<name>A0AC61QVS3_9FIRM</name>
<proteinExistence type="predicted"/>